<protein>
    <submittedName>
        <fullName evidence="1">Uncharacterized protein</fullName>
    </submittedName>
</protein>
<comment type="caution">
    <text evidence="1">The sequence shown here is derived from an EMBL/GenBank/DDBJ whole genome shotgun (WGS) entry which is preliminary data.</text>
</comment>
<sequence>MMIQLMLWQRNINSRDKLKFVLQSYSREIGKYSTIANEFHPGVVLTFTWGGLRQSISILHDEP</sequence>
<organism evidence="1 2">
    <name type="scientific">Candidozyma auris</name>
    <name type="common">Yeast</name>
    <name type="synonym">Candida auris</name>
    <dbReference type="NCBI Taxonomy" id="498019"/>
    <lineage>
        <taxon>Eukaryota</taxon>
        <taxon>Fungi</taxon>
        <taxon>Dikarya</taxon>
        <taxon>Ascomycota</taxon>
        <taxon>Saccharomycotina</taxon>
        <taxon>Pichiomycetes</taxon>
        <taxon>Metschnikowiaceae</taxon>
        <taxon>Candidozyma</taxon>
    </lineage>
</organism>
<name>A0A0L0NR95_CANAR</name>
<accession>A0A0L0NR95</accession>
<evidence type="ECO:0000313" key="2">
    <source>
        <dbReference type="Proteomes" id="UP000037122"/>
    </source>
</evidence>
<evidence type="ECO:0000313" key="1">
    <source>
        <dbReference type="EMBL" id="KND96519.1"/>
    </source>
</evidence>
<dbReference type="VEuPathDB" id="FungiDB:QG37_07133"/>
<proteinExistence type="predicted"/>
<dbReference type="EMBL" id="LGST01000054">
    <property type="protein sequence ID" value="KND96519.1"/>
    <property type="molecule type" value="Genomic_DNA"/>
</dbReference>
<dbReference type="AlphaFoldDB" id="A0A0L0NR95"/>
<gene>
    <name evidence="1" type="ORF">QG37_07133</name>
</gene>
<reference evidence="2" key="1">
    <citation type="journal article" date="2015" name="BMC Genomics">
        <title>Draft genome of a commonly misdiagnosed multidrug resistant pathogen Candida auris.</title>
        <authorList>
            <person name="Chatterjee S."/>
            <person name="Alampalli S.V."/>
            <person name="Nageshan R.K."/>
            <person name="Chettiar S.T."/>
            <person name="Joshi S."/>
            <person name="Tatu U.S."/>
        </authorList>
    </citation>
    <scope>NUCLEOTIDE SEQUENCE [LARGE SCALE GENOMIC DNA]</scope>
    <source>
        <strain evidence="2">6684</strain>
    </source>
</reference>
<dbReference type="Proteomes" id="UP000037122">
    <property type="component" value="Unassembled WGS sequence"/>
</dbReference>